<evidence type="ECO:0000313" key="3">
    <source>
        <dbReference type="Proteomes" id="UP001445335"/>
    </source>
</evidence>
<dbReference type="Gene3D" id="1.10.220.160">
    <property type="match status" value="1"/>
</dbReference>
<accession>A0AAW1SHJ2</accession>
<organism evidence="2 3">
    <name type="scientific">Elliptochloris bilobata</name>
    <dbReference type="NCBI Taxonomy" id="381761"/>
    <lineage>
        <taxon>Eukaryota</taxon>
        <taxon>Viridiplantae</taxon>
        <taxon>Chlorophyta</taxon>
        <taxon>core chlorophytes</taxon>
        <taxon>Trebouxiophyceae</taxon>
        <taxon>Trebouxiophyceae incertae sedis</taxon>
        <taxon>Elliptochloris clade</taxon>
        <taxon>Elliptochloris</taxon>
    </lineage>
</organism>
<reference evidence="2 3" key="1">
    <citation type="journal article" date="2024" name="Nat. Commun.">
        <title>Phylogenomics reveals the evolutionary origins of lichenization in chlorophyte algae.</title>
        <authorList>
            <person name="Puginier C."/>
            <person name="Libourel C."/>
            <person name="Otte J."/>
            <person name="Skaloud P."/>
            <person name="Haon M."/>
            <person name="Grisel S."/>
            <person name="Petersen M."/>
            <person name="Berrin J.G."/>
            <person name="Delaux P.M."/>
            <person name="Dal Grande F."/>
            <person name="Keller J."/>
        </authorList>
    </citation>
    <scope>NUCLEOTIDE SEQUENCE [LARGE SCALE GENOMIC DNA]</scope>
    <source>
        <strain evidence="2 3">SAG 245.80</strain>
    </source>
</reference>
<evidence type="ECO:0008006" key="4">
    <source>
        <dbReference type="Google" id="ProtNLM"/>
    </source>
</evidence>
<feature type="region of interest" description="Disordered" evidence="1">
    <location>
        <begin position="233"/>
        <end position="255"/>
    </location>
</feature>
<dbReference type="Proteomes" id="UP001445335">
    <property type="component" value="Unassembled WGS sequence"/>
</dbReference>
<dbReference type="Gene3D" id="2.170.270.10">
    <property type="entry name" value="SET domain"/>
    <property type="match status" value="2"/>
</dbReference>
<name>A0AAW1SHJ2_9CHLO</name>
<protein>
    <recommendedName>
        <fullName evidence="4">SET domain-containing protein</fullName>
    </recommendedName>
</protein>
<gene>
    <name evidence="2" type="ORF">WJX81_002808</name>
</gene>
<dbReference type="InterPro" id="IPR046341">
    <property type="entry name" value="SET_dom_sf"/>
</dbReference>
<dbReference type="PANTHER" id="PTHR47420:SF3">
    <property type="entry name" value="HISTONE-LYSINE N-METHYLTRANSFERASE ASHR2"/>
    <property type="match status" value="1"/>
</dbReference>
<keyword evidence="3" id="KW-1185">Reference proteome</keyword>
<proteinExistence type="predicted"/>
<comment type="caution">
    <text evidence="2">The sequence shown here is derived from an EMBL/GenBank/DDBJ whole genome shotgun (WGS) entry which is preliminary data.</text>
</comment>
<evidence type="ECO:0000256" key="1">
    <source>
        <dbReference type="SAM" id="MobiDB-lite"/>
    </source>
</evidence>
<evidence type="ECO:0000313" key="2">
    <source>
        <dbReference type="EMBL" id="KAK9845300.1"/>
    </source>
</evidence>
<dbReference type="PANTHER" id="PTHR47420">
    <property type="entry name" value="HISTONE-LYSINE N-METHYLTRANSFERASE ASHR2"/>
    <property type="match status" value="1"/>
</dbReference>
<dbReference type="EMBL" id="JALJOU010000003">
    <property type="protein sequence ID" value="KAK9845300.1"/>
    <property type="molecule type" value="Genomic_DNA"/>
</dbReference>
<dbReference type="InterPro" id="IPR044238">
    <property type="entry name" value="ASHR2-like"/>
</dbReference>
<dbReference type="AlphaFoldDB" id="A0AAW1SHJ2"/>
<sequence length="314" mass="32104">MLPAEGVGLCAKCRSACFCSRACAQRAASNAAGHPAAVCSALARLDFSGLSADACSALRYLAQANALRASSLAGDADAAARWGALGCLADGLGGPAQADAAELHRRLAAATPVGSPYLTEAEAGGALAAEARCGYGVMAPCGRGGERRLRGTGLYPAAALLNHEALHALPAGEELTCAYFPLHLSLEERQARCREQYGFACACPRCAEEATWQGEDETVDLEASSLEGGVASEEGMDEEADPAVDPGGGPAAGAGLPRADPAYIQMFLLKYTCPQPECFGTVAPRPGGDPLECSLCGFTRSEAAFLAELEATSD</sequence>
<dbReference type="SUPFAM" id="SSF82199">
    <property type="entry name" value="SET domain"/>
    <property type="match status" value="1"/>
</dbReference>
<dbReference type="Gene3D" id="6.10.140.2220">
    <property type="match status" value="1"/>
</dbReference>